<reference key="1">
    <citation type="journal article" date="2014" name="PLoS Genet.">
        <title>Signature Gene Expression Reveals Novel Clues to the Molecular Mechanisms of Dimorphic Transition in Penicillium marneffei.</title>
        <authorList>
            <person name="Yang E."/>
            <person name="Wang G."/>
            <person name="Cai J."/>
            <person name="Woo P.C."/>
            <person name="Lau S.K."/>
            <person name="Yuen K.-Y."/>
            <person name="Chow W.-N."/>
            <person name="Lin X."/>
        </authorList>
    </citation>
    <scope>NUCLEOTIDE SEQUENCE [LARGE SCALE GENOMIC DNA]</scope>
    <source>
        <strain>PM1</strain>
    </source>
</reference>
<proteinExistence type="predicted"/>
<name>A0A093UU80_TALMA</name>
<sequence length="76" mass="9292">MTASEITDRLELYNDIRYTRATKIQSFSRLVGKDLKLGDAKPNMWEFQNYNFGHDEWHNSTQRFREWTWKRNQSAY</sequence>
<dbReference type="AlphaFoldDB" id="A0A093UU80"/>
<dbReference type="HOGENOM" id="CLU_2656130_0_0_1"/>
<protein>
    <submittedName>
        <fullName evidence="1">Chloroplast envelope membrane protein</fullName>
    </submittedName>
</protein>
<gene>
    <name evidence="1" type="ORF">GQ26_0650170</name>
</gene>
<evidence type="ECO:0000313" key="1">
    <source>
        <dbReference type="EMBL" id="KFX41259.1"/>
    </source>
</evidence>
<organism evidence="1">
    <name type="scientific">Talaromyces marneffei PM1</name>
    <dbReference type="NCBI Taxonomy" id="1077442"/>
    <lineage>
        <taxon>Eukaryota</taxon>
        <taxon>Fungi</taxon>
        <taxon>Dikarya</taxon>
        <taxon>Ascomycota</taxon>
        <taxon>Pezizomycotina</taxon>
        <taxon>Eurotiomycetes</taxon>
        <taxon>Eurotiomycetidae</taxon>
        <taxon>Eurotiales</taxon>
        <taxon>Trichocomaceae</taxon>
        <taxon>Talaromyces</taxon>
        <taxon>Talaromyces sect. Talaromyces</taxon>
    </lineage>
</organism>
<comment type="caution">
    <text evidence="1">The sequence shown here is derived from an EMBL/GenBank/DDBJ whole genome shotgun (WGS) entry which is preliminary data.</text>
</comment>
<accession>A0A093UU80</accession>
<reference evidence="1" key="2">
    <citation type="journal article" date="2014" name="PLoS Genet.">
        <title>Signature gene expression reveals novel clues to the molecular mechanisms of dimorphic transition in Penicillium marneffei.</title>
        <authorList>
            <person name="Yang E."/>
            <person name="Wang G."/>
            <person name="Cai J."/>
            <person name="Woo P.C."/>
            <person name="Lau S.K."/>
            <person name="Yuen K.-Y."/>
            <person name="Chow W.-N."/>
            <person name="Lin X."/>
        </authorList>
    </citation>
    <scope>NUCLEOTIDE SEQUENCE</scope>
    <source>
        <strain evidence="1">PM1</strain>
    </source>
</reference>
<dbReference type="EMBL" id="JPOX01000065">
    <property type="protein sequence ID" value="KFX41259.1"/>
    <property type="molecule type" value="Genomic_DNA"/>
</dbReference>